<evidence type="ECO:0000313" key="2">
    <source>
        <dbReference type="Proteomes" id="UP000241507"/>
    </source>
</evidence>
<evidence type="ECO:0000313" key="1">
    <source>
        <dbReference type="EMBL" id="AVR47506.1"/>
    </source>
</evidence>
<dbReference type="EMBL" id="CP028136">
    <property type="protein sequence ID" value="AVR47506.1"/>
    <property type="molecule type" value="Genomic_DNA"/>
</dbReference>
<accession>A0A2R3ZB46</accession>
<dbReference type="KEGG" id="grs:C7S20_15765"/>
<dbReference type="NCBIfam" id="TIGR01200">
    <property type="entry name" value="GLPGLI"/>
    <property type="match status" value="1"/>
</dbReference>
<gene>
    <name evidence="1" type="ORF">C7S20_15765</name>
</gene>
<dbReference type="InterPro" id="IPR005901">
    <property type="entry name" value="GLPGLI"/>
</dbReference>
<dbReference type="Proteomes" id="UP000241507">
    <property type="component" value="Chromosome"/>
</dbReference>
<dbReference type="OrthoDB" id="1440774at2"/>
<reference evidence="2" key="1">
    <citation type="submission" date="2018-03" db="EMBL/GenBank/DDBJ databases">
        <title>Gramella fulva sp. nov., isolated from a dry surface of tidal flat.</title>
        <authorList>
            <person name="Hwang S.H."/>
            <person name="Hwang W.M."/>
            <person name="Kang K."/>
            <person name="Ahn T.-Y."/>
        </authorList>
    </citation>
    <scope>NUCLEOTIDE SEQUENCE [LARGE SCALE GENOMIC DNA]</scope>
    <source>
        <strain evidence="2">SH35</strain>
    </source>
</reference>
<keyword evidence="2" id="KW-1185">Reference proteome</keyword>
<dbReference type="AlphaFoldDB" id="A0A2R3ZB46"/>
<dbReference type="RefSeq" id="WP_107014274.1">
    <property type="nucleotide sequence ID" value="NZ_CP028136.1"/>
</dbReference>
<sequence>MRFLLFFFFITSITVCQAQDKGIVYYGHIESPGKGGPVGLDFNAYLVFNKEASYYVSAKDSLEKQMELEENQIKEVNGTKQIYLGKHTLPQGKQVYYNRKKDSLWWNKKYKEPVYGREKRTQIDWKLGSETKTFGDLTCHKATGAFRGKNYTAWYTDAIPLPYGPWKLQGLPGLILEAYDDKKEMYLYFKSVEYPLERNLTVGPMDKPKVDSQYPYISIEEYKQTLDKLVERNKTKAILIAKQMGGDVTVNPGGIETLSVEIFD</sequence>
<proteinExistence type="predicted"/>
<protein>
    <submittedName>
        <fullName evidence="1">GLPGLI family protein</fullName>
    </submittedName>
</protein>
<name>A0A2R3ZB46_9FLAO</name>
<organism evidence="1 2">
    <name type="scientific">Christiangramia fulva</name>
    <dbReference type="NCBI Taxonomy" id="2126553"/>
    <lineage>
        <taxon>Bacteria</taxon>
        <taxon>Pseudomonadati</taxon>
        <taxon>Bacteroidota</taxon>
        <taxon>Flavobacteriia</taxon>
        <taxon>Flavobacteriales</taxon>
        <taxon>Flavobacteriaceae</taxon>
        <taxon>Christiangramia</taxon>
    </lineage>
</organism>
<dbReference type="Pfam" id="PF09697">
    <property type="entry name" value="Porph_ging"/>
    <property type="match status" value="1"/>
</dbReference>